<comment type="subcellular location">
    <subcellularLocation>
        <location evidence="1">Nucleus</location>
    </subcellularLocation>
</comment>
<evidence type="ECO:0000313" key="7">
    <source>
        <dbReference type="EMBL" id="KAF7707372.1"/>
    </source>
</evidence>
<dbReference type="EMBL" id="JABFDY010000005">
    <property type="protein sequence ID" value="KAF7707372.1"/>
    <property type="molecule type" value="Genomic_DNA"/>
</dbReference>
<organism evidence="7 8">
    <name type="scientific">Silurus meridionalis</name>
    <name type="common">Southern catfish</name>
    <name type="synonym">Silurus soldatovi meridionalis</name>
    <dbReference type="NCBI Taxonomy" id="175797"/>
    <lineage>
        <taxon>Eukaryota</taxon>
        <taxon>Metazoa</taxon>
        <taxon>Chordata</taxon>
        <taxon>Craniata</taxon>
        <taxon>Vertebrata</taxon>
        <taxon>Euteleostomi</taxon>
        <taxon>Actinopterygii</taxon>
        <taxon>Neopterygii</taxon>
        <taxon>Teleostei</taxon>
        <taxon>Ostariophysi</taxon>
        <taxon>Siluriformes</taxon>
        <taxon>Siluridae</taxon>
        <taxon>Silurus</taxon>
    </lineage>
</organism>
<feature type="compositionally biased region" description="Basic and acidic residues" evidence="6">
    <location>
        <begin position="536"/>
        <end position="550"/>
    </location>
</feature>
<evidence type="ECO:0000256" key="2">
    <source>
        <dbReference type="ARBA" id="ARBA00007585"/>
    </source>
</evidence>
<accession>A0A8T0BJE9</accession>
<evidence type="ECO:0000313" key="8">
    <source>
        <dbReference type="Proteomes" id="UP000606274"/>
    </source>
</evidence>
<keyword evidence="3 5" id="KW-0175">Coiled coil</keyword>
<feature type="region of interest" description="Disordered" evidence="6">
    <location>
        <begin position="414"/>
        <end position="459"/>
    </location>
</feature>
<comment type="similarity">
    <text evidence="2">Belongs to the MTUS1 family.</text>
</comment>
<dbReference type="GO" id="GO:0005737">
    <property type="term" value="C:cytoplasm"/>
    <property type="evidence" value="ECO:0007669"/>
    <property type="project" value="TreeGrafter"/>
</dbReference>
<feature type="compositionally biased region" description="Low complexity" evidence="6">
    <location>
        <begin position="1135"/>
        <end position="1148"/>
    </location>
</feature>
<keyword evidence="4" id="KW-0539">Nucleus</keyword>
<dbReference type="GO" id="GO:0005634">
    <property type="term" value="C:nucleus"/>
    <property type="evidence" value="ECO:0007669"/>
    <property type="project" value="UniProtKB-SubCell"/>
</dbReference>
<feature type="region of interest" description="Disordered" evidence="6">
    <location>
        <begin position="745"/>
        <end position="792"/>
    </location>
</feature>
<dbReference type="AlphaFoldDB" id="A0A8T0BJE9"/>
<name>A0A8T0BJE9_SILME</name>
<feature type="region of interest" description="Disordered" evidence="6">
    <location>
        <begin position="297"/>
        <end position="331"/>
    </location>
</feature>
<feature type="compositionally biased region" description="Polar residues" evidence="6">
    <location>
        <begin position="706"/>
        <end position="733"/>
    </location>
</feature>
<feature type="compositionally biased region" description="Low complexity" evidence="6">
    <location>
        <begin position="415"/>
        <end position="424"/>
    </location>
</feature>
<dbReference type="InterPro" id="IPR051293">
    <property type="entry name" value="MTUS1/CCDC69"/>
</dbReference>
<evidence type="ECO:0000256" key="3">
    <source>
        <dbReference type="ARBA" id="ARBA00023054"/>
    </source>
</evidence>
<feature type="compositionally biased region" description="Low complexity" evidence="6">
    <location>
        <begin position="446"/>
        <end position="459"/>
    </location>
</feature>
<feature type="region of interest" description="Disordered" evidence="6">
    <location>
        <begin position="47"/>
        <end position="84"/>
    </location>
</feature>
<dbReference type="PANTHER" id="PTHR24200">
    <property type="entry name" value="TOUCAN, ISOFORM A"/>
    <property type="match status" value="1"/>
</dbReference>
<feature type="coiled-coil region" evidence="5">
    <location>
        <begin position="947"/>
        <end position="989"/>
    </location>
</feature>
<feature type="coiled-coil region" evidence="5">
    <location>
        <begin position="852"/>
        <end position="890"/>
    </location>
</feature>
<dbReference type="Proteomes" id="UP000606274">
    <property type="component" value="Unassembled WGS sequence"/>
</dbReference>
<evidence type="ECO:0000256" key="1">
    <source>
        <dbReference type="ARBA" id="ARBA00004123"/>
    </source>
</evidence>
<feature type="region of interest" description="Disordered" evidence="6">
    <location>
        <begin position="1129"/>
        <end position="1166"/>
    </location>
</feature>
<feature type="compositionally biased region" description="Polar residues" evidence="6">
    <location>
        <begin position="491"/>
        <end position="501"/>
    </location>
</feature>
<feature type="compositionally biased region" description="Polar residues" evidence="6">
    <location>
        <begin position="1149"/>
        <end position="1158"/>
    </location>
</feature>
<protein>
    <recommendedName>
        <fullName evidence="9">Microtubule-associated tumor suppressor 1</fullName>
    </recommendedName>
</protein>
<dbReference type="PANTHER" id="PTHR24200:SF7">
    <property type="entry name" value="MICROTUBULE-ASSOCIATED TUMOR SUPPRESSOR 1"/>
    <property type="match status" value="1"/>
</dbReference>
<evidence type="ECO:0000256" key="4">
    <source>
        <dbReference type="ARBA" id="ARBA00023242"/>
    </source>
</evidence>
<feature type="compositionally biased region" description="Polar residues" evidence="6">
    <location>
        <begin position="667"/>
        <end position="689"/>
    </location>
</feature>
<evidence type="ECO:0000256" key="5">
    <source>
        <dbReference type="SAM" id="Coils"/>
    </source>
</evidence>
<evidence type="ECO:0000256" key="6">
    <source>
        <dbReference type="SAM" id="MobiDB-lite"/>
    </source>
</evidence>
<feature type="region of interest" description="Disordered" evidence="6">
    <location>
        <begin position="474"/>
        <end position="566"/>
    </location>
</feature>
<reference evidence="7" key="1">
    <citation type="submission" date="2020-08" db="EMBL/GenBank/DDBJ databases">
        <title>Chromosome-level assembly of Southern catfish (Silurus meridionalis) provides insights into visual adaptation to the nocturnal and benthic lifestyles.</title>
        <authorList>
            <person name="Zhang Y."/>
            <person name="Wang D."/>
            <person name="Peng Z."/>
        </authorList>
    </citation>
    <scope>NUCLEOTIDE SEQUENCE</scope>
    <source>
        <strain evidence="7">SWU-2019-XX</strain>
        <tissue evidence="7">Muscle</tissue>
    </source>
</reference>
<feature type="compositionally biased region" description="Polar residues" evidence="6">
    <location>
        <begin position="615"/>
        <end position="636"/>
    </location>
</feature>
<feature type="region of interest" description="Disordered" evidence="6">
    <location>
        <begin position="580"/>
        <end position="733"/>
    </location>
</feature>
<evidence type="ECO:0008006" key="9">
    <source>
        <dbReference type="Google" id="ProtNLM"/>
    </source>
</evidence>
<feature type="coiled-coil region" evidence="5">
    <location>
        <begin position="1059"/>
        <end position="1093"/>
    </location>
</feature>
<comment type="caution">
    <text evidence="7">The sequence shown here is derived from an EMBL/GenBank/DDBJ whole genome shotgun (WGS) entry which is preliminary data.</text>
</comment>
<dbReference type="GO" id="GO:0008017">
    <property type="term" value="F:microtubule binding"/>
    <property type="evidence" value="ECO:0007669"/>
    <property type="project" value="TreeGrafter"/>
</dbReference>
<keyword evidence="8" id="KW-1185">Reference proteome</keyword>
<feature type="compositionally biased region" description="Polar residues" evidence="6">
    <location>
        <begin position="425"/>
        <end position="445"/>
    </location>
</feature>
<sequence>MQSNQRCLDMEVSSPDLKIIQTAKAMEVPLSTMHLSLFTEDQNGNGITCLSDSSSDSPRDSSSHGKTNSPADVEMTEESSSEMISTSGIIKLDIQSNSCMKTAADNSNQNVTFMISGLQNGSTDSEMAMRDVCGLHVKKSDGILETFANTDTQQAIVLRSVTPLRSCSSENCSSVSSGEMPIRGNSFNIHESGQQVSGSVLEESLDVPSDDGLMPGLLPDVCEGLANNMLNVSGQNSKHPDFGLTFIQPSNQTFTIEEDVFQTIPNNGPGENRASYLVARFNHSDCVTPVNLKKSHVEAERSAQSGSAEGKTFQIPTSEELDISGNAKTSTPVQCMSSKTLSYSDSPFTKSKTDFGSPLTQVMAEQQSSVSLKAKTSLTASTKSNKVDTKKYTKPDFSNIKSKIMCRTTSALKPSSSTVASVSSNTKQNKNQTGHSHSMQSITAPTKSTSAVSSSSTLTSGSLKRVQNFVIKRTRSSTCQDTAPALKSRPRTWSETSSSSKKNGDTTVKESQMPAHANTFTRAKNPSVGGFLSRTKLGDKPASSREEKCLKKPQKTSPKADPSRPVGAALCDWRKRNLGSQPLSSSAGGALPAQTPAASFRPPTLSASKLKPGTVQKNGCTTTDMPSSRSKLSTSGIPGMRVAVSPGTKGSGGTDSRFSVSAGHPHPSTSKLPIKTRTQLKSWSASSGHTKTDSESLSGALGKPPTNRTTSLRTRLQSLSPKVSSFGNKNASSLSQLSVRSAASVLKPPTPSRPARITAAVPVDKSKTKKSSPSQQQAHTNGHPDLVPPETKPRGLEYYKALCEKKNQTIQQLKNSFSASNRRFEAIAVVVQTLSTQHEESAKQHQERSVELLNLHGELVNWEQSCERLEKEKEELNAAYDKVLEKVQEQHHLDLADLEERLKTFYTTEWEKIQQTYQEETMKNKALMKQQLEELSYKHEAMQKVLEENHEEKVKGLKQHYEESFEELKKSHEQEMQALEKMQKDTEATLSSQIEELTTTNGYFSERLKAEEERRKALAEKCQKDSHTLYLEQELESLKVVLDIKNKQIHQQDKKLMQLDKLLEKNVKLDECLKKVQQENEDLKARMDKHAALSRQLSTEQAVLQESLQKETKVNKRLSMENEELLWKLQNGDLSSPRKMSPSSTSMTLQSPQHSGIFSSPPVSPR</sequence>
<gene>
    <name evidence="7" type="ORF">HF521_018590</name>
</gene>
<proteinExistence type="inferred from homology"/>